<dbReference type="Pfam" id="PF03036">
    <property type="entry name" value="Perilipin"/>
    <property type="match status" value="1"/>
</dbReference>
<dbReference type="InterPro" id="IPR004279">
    <property type="entry name" value="Perilipin"/>
</dbReference>
<dbReference type="Ensembl" id="ENSSFOT00015003523.2">
    <property type="protein sequence ID" value="ENSSFOP00015003466.1"/>
    <property type="gene ID" value="ENSSFOG00015002280.2"/>
</dbReference>
<reference evidence="5 6" key="1">
    <citation type="submission" date="2019-04" db="EMBL/GenBank/DDBJ databases">
        <authorList>
            <consortium name="Wellcome Sanger Institute Data Sharing"/>
        </authorList>
    </citation>
    <scope>NUCLEOTIDE SEQUENCE [LARGE SCALE GENOMIC DNA]</scope>
</reference>
<keyword evidence="6" id="KW-1185">Reference proteome</keyword>
<dbReference type="PANTHER" id="PTHR14024:SF49">
    <property type="entry name" value="LIPID STORAGE DROPLETS SURFACE-BINDING PROTEIN 1"/>
    <property type="match status" value="1"/>
</dbReference>
<dbReference type="AlphaFoldDB" id="A0A8C9QUQ7"/>
<dbReference type="GO" id="GO:0005811">
    <property type="term" value="C:lipid droplet"/>
    <property type="evidence" value="ECO:0007669"/>
    <property type="project" value="UniProtKB-SubCell"/>
</dbReference>
<dbReference type="GO" id="GO:0019915">
    <property type="term" value="P:lipid storage"/>
    <property type="evidence" value="ECO:0007669"/>
    <property type="project" value="TreeGrafter"/>
</dbReference>
<dbReference type="Proteomes" id="UP000694397">
    <property type="component" value="Chromosome 16"/>
</dbReference>
<organism evidence="5 6">
    <name type="scientific">Scleropages formosus</name>
    <name type="common">Asian bonytongue</name>
    <name type="synonym">Osteoglossum formosum</name>
    <dbReference type="NCBI Taxonomy" id="113540"/>
    <lineage>
        <taxon>Eukaryota</taxon>
        <taxon>Metazoa</taxon>
        <taxon>Chordata</taxon>
        <taxon>Craniata</taxon>
        <taxon>Vertebrata</taxon>
        <taxon>Euteleostomi</taxon>
        <taxon>Actinopterygii</taxon>
        <taxon>Neopterygii</taxon>
        <taxon>Teleostei</taxon>
        <taxon>Osteoglossocephala</taxon>
        <taxon>Osteoglossomorpha</taxon>
        <taxon>Osteoglossiformes</taxon>
        <taxon>Osteoglossidae</taxon>
        <taxon>Scleropages</taxon>
    </lineage>
</organism>
<evidence type="ECO:0000256" key="1">
    <source>
        <dbReference type="ARBA" id="ARBA00004502"/>
    </source>
</evidence>
<comment type="similarity">
    <text evidence="2">Belongs to the perilipin family.</text>
</comment>
<evidence type="ECO:0000313" key="5">
    <source>
        <dbReference type="Ensembl" id="ENSSFOP00015003466.1"/>
    </source>
</evidence>
<keyword evidence="3" id="KW-0551">Lipid droplet</keyword>
<feature type="region of interest" description="Disordered" evidence="4">
    <location>
        <begin position="250"/>
        <end position="305"/>
    </location>
</feature>
<dbReference type="GO" id="GO:0010890">
    <property type="term" value="P:positive regulation of triglyceride storage"/>
    <property type="evidence" value="ECO:0007669"/>
    <property type="project" value="TreeGrafter"/>
</dbReference>
<proteinExistence type="inferred from homology"/>
<dbReference type="RefSeq" id="XP_018593388.1">
    <property type="nucleotide sequence ID" value="XM_018737872.2"/>
</dbReference>
<dbReference type="GO" id="GO:0005829">
    <property type="term" value="C:cytosol"/>
    <property type="evidence" value="ECO:0007669"/>
    <property type="project" value="TreeGrafter"/>
</dbReference>
<reference evidence="5" key="3">
    <citation type="submission" date="2025-09" db="UniProtKB">
        <authorList>
            <consortium name="Ensembl"/>
        </authorList>
    </citation>
    <scope>IDENTIFICATION</scope>
</reference>
<accession>A0A8C9QUQ7</accession>
<dbReference type="GeneID" id="108925709"/>
<feature type="region of interest" description="Disordered" evidence="4">
    <location>
        <begin position="1"/>
        <end position="26"/>
    </location>
</feature>
<evidence type="ECO:0000313" key="6">
    <source>
        <dbReference type="Proteomes" id="UP000694397"/>
    </source>
</evidence>
<sequence>MLWKREMGVRPGAAEKSKAVTMTPQEVEGHSKQSAVQRLASLPLVSSTCLLLSVVYCAAKETHPYVKSLCEATESGVKTIASLAAPSITPVVNRLQPQIDSANDVACKCLDKVEEALPILNQPLEQVLANPSGVLAQARNGRVVVVDGAKHTLTVVLNKAGVMLQEAVGLTKALVDGSVKALSGSPVVHFSSEAFTLVLAKCETLMGFYLGLPEEQLGKADGTVKDPETTPKKQSSCRLLSSISTRLRKKPTCQEAARDQGNKVHSNSGGSAVKQPVRRELRNSLPMPDSKQPQSSRWVKRSLVY</sequence>
<dbReference type="OrthoDB" id="376826at2759"/>
<dbReference type="PANTHER" id="PTHR14024">
    <property type="entry name" value="PERILIPIN"/>
    <property type="match status" value="1"/>
</dbReference>
<feature type="compositionally biased region" description="Basic and acidic residues" evidence="4">
    <location>
        <begin position="1"/>
        <end position="18"/>
    </location>
</feature>
<reference evidence="5" key="2">
    <citation type="submission" date="2025-08" db="UniProtKB">
        <authorList>
            <consortium name="Ensembl"/>
        </authorList>
    </citation>
    <scope>IDENTIFICATION</scope>
</reference>
<gene>
    <name evidence="5" type="primary">LOC108925709</name>
</gene>
<evidence type="ECO:0000256" key="2">
    <source>
        <dbReference type="ARBA" id="ARBA00006311"/>
    </source>
</evidence>
<dbReference type="GeneTree" id="ENSGT00950000182920"/>
<name>A0A8C9QUQ7_SCLFO</name>
<dbReference type="KEGG" id="sfm:108925709"/>
<evidence type="ECO:0000256" key="4">
    <source>
        <dbReference type="SAM" id="MobiDB-lite"/>
    </source>
</evidence>
<comment type="subcellular location">
    <subcellularLocation>
        <location evidence="1">Lipid droplet</location>
    </subcellularLocation>
</comment>
<evidence type="ECO:0000256" key="3">
    <source>
        <dbReference type="ARBA" id="ARBA00022677"/>
    </source>
</evidence>
<protein>
    <submittedName>
        <fullName evidence="5">Perilipin-2-like</fullName>
    </submittedName>
</protein>